<evidence type="ECO:0000313" key="2">
    <source>
        <dbReference type="Proteomes" id="UP000199236"/>
    </source>
</evidence>
<evidence type="ECO:0008006" key="3">
    <source>
        <dbReference type="Google" id="ProtNLM"/>
    </source>
</evidence>
<gene>
    <name evidence="1" type="ORF">SAMN04488056_102488</name>
</gene>
<proteinExistence type="predicted"/>
<dbReference type="Proteomes" id="UP000199236">
    <property type="component" value="Unassembled WGS sequence"/>
</dbReference>
<sequence length="318" mass="34419">MRMETLADSYRTFAKREASGISPTYEAYACSVAESGTLLELLLQLPSGKQQPNLLFAATRHVIGLPDQDTDFARHALGAWDAIVPVILSRSTQTNEPGRCACFLPAFAQLEGPLAILEVGASAGLCLLPDLYGYDYGRSVLAPARQGGPVFPCQASAQTPLPHAHPQIAWRAGLDLNPLDVGKDEDMDWLKTLVWPEQKTRRTRLEAAIEMAKSQPPRVIAGDLIAQTEALASEAPSGTRLVIFHTAVLTYVSPEARKEFAVLVKDLGAEWLANESVRTLPDVAPSAILEAHPGAFVLSRNGHAIARTGPHGQFIEWL</sequence>
<dbReference type="EMBL" id="FOVR01000002">
    <property type="protein sequence ID" value="SFN94553.1"/>
    <property type="molecule type" value="Genomic_DNA"/>
</dbReference>
<protein>
    <recommendedName>
        <fullName evidence="3">DUF2332 domain-containing protein</fullName>
    </recommendedName>
</protein>
<name>A0A1I5D5T8_9HYPH</name>
<keyword evidence="2" id="KW-1185">Reference proteome</keyword>
<accession>A0A1I5D5T8</accession>
<dbReference type="Pfam" id="PF10094">
    <property type="entry name" value="DUF2332"/>
    <property type="match status" value="1"/>
</dbReference>
<reference evidence="1 2" key="1">
    <citation type="submission" date="2016-10" db="EMBL/GenBank/DDBJ databases">
        <authorList>
            <person name="de Groot N.N."/>
        </authorList>
    </citation>
    <scope>NUCLEOTIDE SEQUENCE [LARGE SCALE GENOMIC DNA]</scope>
    <source>
        <strain evidence="1 2">CGMCC 1.9157</strain>
    </source>
</reference>
<dbReference type="InterPro" id="IPR011200">
    <property type="entry name" value="UCP012608"/>
</dbReference>
<dbReference type="AlphaFoldDB" id="A0A1I5D5T8"/>
<organism evidence="1 2">
    <name type="scientific">Cohaesibacter marisflavi</name>
    <dbReference type="NCBI Taxonomy" id="655353"/>
    <lineage>
        <taxon>Bacteria</taxon>
        <taxon>Pseudomonadati</taxon>
        <taxon>Pseudomonadota</taxon>
        <taxon>Alphaproteobacteria</taxon>
        <taxon>Hyphomicrobiales</taxon>
        <taxon>Cohaesibacteraceae</taxon>
    </lineage>
</organism>
<evidence type="ECO:0000313" key="1">
    <source>
        <dbReference type="EMBL" id="SFN94553.1"/>
    </source>
</evidence>